<feature type="chain" id="PRO_5045319972" evidence="3">
    <location>
        <begin position="27"/>
        <end position="676"/>
    </location>
</feature>
<feature type="region of interest" description="Disordered" evidence="1">
    <location>
        <begin position="287"/>
        <end position="347"/>
    </location>
</feature>
<feature type="compositionally biased region" description="Gly residues" evidence="1">
    <location>
        <begin position="316"/>
        <end position="326"/>
    </location>
</feature>
<evidence type="ECO:0000256" key="1">
    <source>
        <dbReference type="SAM" id="MobiDB-lite"/>
    </source>
</evidence>
<protein>
    <submittedName>
        <fullName evidence="4">Uncharacterized protein</fullName>
    </submittedName>
</protein>
<organism evidence="4 5">
    <name type="scientific">Sporothrix stenoceras</name>
    <dbReference type="NCBI Taxonomy" id="5173"/>
    <lineage>
        <taxon>Eukaryota</taxon>
        <taxon>Fungi</taxon>
        <taxon>Dikarya</taxon>
        <taxon>Ascomycota</taxon>
        <taxon>Pezizomycotina</taxon>
        <taxon>Sordariomycetes</taxon>
        <taxon>Sordariomycetidae</taxon>
        <taxon>Ophiostomatales</taxon>
        <taxon>Ophiostomataceae</taxon>
        <taxon>Sporothrix</taxon>
    </lineage>
</organism>
<feature type="compositionally biased region" description="Low complexity" evidence="1">
    <location>
        <begin position="547"/>
        <end position="566"/>
    </location>
</feature>
<evidence type="ECO:0000256" key="2">
    <source>
        <dbReference type="SAM" id="Phobius"/>
    </source>
</evidence>
<feature type="region of interest" description="Disordered" evidence="1">
    <location>
        <begin position="383"/>
        <end position="402"/>
    </location>
</feature>
<feature type="signal peptide" evidence="3">
    <location>
        <begin position="1"/>
        <end position="26"/>
    </location>
</feature>
<keyword evidence="5" id="KW-1185">Reference proteome</keyword>
<keyword evidence="2" id="KW-0472">Membrane</keyword>
<dbReference type="EMBL" id="JAWCUI010000008">
    <property type="protein sequence ID" value="KAL1900912.1"/>
    <property type="molecule type" value="Genomic_DNA"/>
</dbReference>
<proteinExistence type="predicted"/>
<evidence type="ECO:0000313" key="4">
    <source>
        <dbReference type="EMBL" id="KAL1900912.1"/>
    </source>
</evidence>
<gene>
    <name evidence="4" type="ORF">Sste5346_001973</name>
</gene>
<feature type="compositionally biased region" description="Polar residues" evidence="1">
    <location>
        <begin position="531"/>
        <end position="546"/>
    </location>
</feature>
<feature type="compositionally biased region" description="Pro residues" evidence="1">
    <location>
        <begin position="617"/>
        <end position="626"/>
    </location>
</feature>
<comment type="caution">
    <text evidence="4">The sequence shown here is derived from an EMBL/GenBank/DDBJ whole genome shotgun (WGS) entry which is preliminary data.</text>
</comment>
<evidence type="ECO:0000313" key="5">
    <source>
        <dbReference type="Proteomes" id="UP001583186"/>
    </source>
</evidence>
<keyword evidence="2" id="KW-0812">Transmembrane</keyword>
<keyword evidence="2" id="KW-1133">Transmembrane helix</keyword>
<sequence length="676" mass="71304">MSTTRYSWPAWLGLLLASSLVPTASASDIVEKKWGAEVVRRVEKVLVTTETQMLLRRATASSTCPTNYSLCPTSMSGGCCPTNFDCEVSSCVQTTLATTASACGLVGYMNCGIEAAGGCCPSGYICGVNDCTAPAGVSNTQQCPTGYYLCPASYNYGCCQTTMGCALNACYATTPTTFVLTATFTTATDANGKAEVTTVTSTTVSSPTAPSGLPIDTSVFLPKFIPTTQAKASEVAVVNNSTTTATSSSGLTNAQIGGLVGGLVGLLIIVLVAAFFIIRSLRKTTKVVKKAERSSGTSSGGRRSGRGGPNNPSGVIGAGGVSGSGESGTRNSKQRMAAHLPTPSEVNQMEIDELLENETAMTQIEGGGLNSSVSRTRGAHMSNLTGTTSPMPDQSSFPKASLDYSSPSAGIEGGGAVTGYFDIPARIQNRPGRYSMSTDPRTSIDSQGQEPPALIWNHQQQQYQRARVISDASERSDNVPVGSSLQPAELGVEGGFIPELPGVLQSPEEDVGDMTQYQHQGQIPQRPRPFSNISALSGMSNFVAGSQMQQPQQQYHQQQYQQQQQPLMGHSRNWSDDSNNGTPDHSPGHTPAHSPGQTPSHSRDRSNIYQQVHHPQPYQPQQPQPFQPHQQQATKLDVVSEAAEHMHGHYGPTNAVAGQTRAAADVEIDISSPVAP</sequence>
<feature type="region of interest" description="Disordered" evidence="1">
    <location>
        <begin position="513"/>
        <end position="661"/>
    </location>
</feature>
<reference evidence="4 5" key="1">
    <citation type="journal article" date="2024" name="IMA Fungus">
        <title>IMA Genome - F19 : A genome assembly and annotation guide to empower mycologists, including annotated draft genome sequences of Ceratocystis pirilliformis, Diaporthe australafricana, Fusarium ophioides, Paecilomyces lecythidis, and Sporothrix stenoceras.</title>
        <authorList>
            <person name="Aylward J."/>
            <person name="Wilson A.M."/>
            <person name="Visagie C.M."/>
            <person name="Spraker J."/>
            <person name="Barnes I."/>
            <person name="Buitendag C."/>
            <person name="Ceriani C."/>
            <person name="Del Mar Angel L."/>
            <person name="du Plessis D."/>
            <person name="Fuchs T."/>
            <person name="Gasser K."/>
            <person name="Kramer D."/>
            <person name="Li W."/>
            <person name="Munsamy K."/>
            <person name="Piso A."/>
            <person name="Price J.L."/>
            <person name="Sonnekus B."/>
            <person name="Thomas C."/>
            <person name="van der Nest A."/>
            <person name="van Dijk A."/>
            <person name="van Heerden A."/>
            <person name="van Vuuren N."/>
            <person name="Yilmaz N."/>
            <person name="Duong T.A."/>
            <person name="van der Merwe N.A."/>
            <person name="Wingfield M.J."/>
            <person name="Wingfield B.D."/>
        </authorList>
    </citation>
    <scope>NUCLEOTIDE SEQUENCE [LARGE SCALE GENOMIC DNA]</scope>
    <source>
        <strain evidence="4 5">CMW 5346</strain>
    </source>
</reference>
<feature type="transmembrane region" description="Helical" evidence="2">
    <location>
        <begin position="256"/>
        <end position="278"/>
    </location>
</feature>
<keyword evidence="3" id="KW-0732">Signal</keyword>
<evidence type="ECO:0000256" key="3">
    <source>
        <dbReference type="SAM" id="SignalP"/>
    </source>
</evidence>
<dbReference type="Proteomes" id="UP001583186">
    <property type="component" value="Unassembled WGS sequence"/>
</dbReference>
<name>A0ABR3ZL13_9PEZI</name>
<accession>A0ABR3ZL13</accession>